<dbReference type="GO" id="GO:0005975">
    <property type="term" value="P:carbohydrate metabolic process"/>
    <property type="evidence" value="ECO:0007669"/>
    <property type="project" value="InterPro"/>
</dbReference>
<keyword evidence="3 4" id="KW-0326">Glycosidase</keyword>
<dbReference type="InterPro" id="IPR006710">
    <property type="entry name" value="Glyco_hydro_43"/>
</dbReference>
<protein>
    <submittedName>
        <fullName evidence="5">Glycosyl hydrolases family 43</fullName>
    </submittedName>
</protein>
<dbReference type="AlphaFoldDB" id="A0A5C5YWF2"/>
<reference evidence="5 6" key="1">
    <citation type="submission" date="2019-02" db="EMBL/GenBank/DDBJ databases">
        <title>Deep-cultivation of Planctomycetes and their phenomic and genomic characterization uncovers novel biology.</title>
        <authorList>
            <person name="Wiegand S."/>
            <person name="Jogler M."/>
            <person name="Boedeker C."/>
            <person name="Pinto D."/>
            <person name="Vollmers J."/>
            <person name="Rivas-Marin E."/>
            <person name="Kohn T."/>
            <person name="Peeters S.H."/>
            <person name="Heuer A."/>
            <person name="Rast P."/>
            <person name="Oberbeckmann S."/>
            <person name="Bunk B."/>
            <person name="Jeske O."/>
            <person name="Meyerdierks A."/>
            <person name="Storesund J.E."/>
            <person name="Kallscheuer N."/>
            <person name="Luecker S."/>
            <person name="Lage O.M."/>
            <person name="Pohl T."/>
            <person name="Merkel B.J."/>
            <person name="Hornburger P."/>
            <person name="Mueller R.-W."/>
            <person name="Bruemmer F."/>
            <person name="Labrenz M."/>
            <person name="Spormann A.M."/>
            <person name="Op Den Camp H."/>
            <person name="Overmann J."/>
            <person name="Amann R."/>
            <person name="Jetten M.S.M."/>
            <person name="Mascher T."/>
            <person name="Medema M.H."/>
            <person name="Devos D.P."/>
            <person name="Kaster A.-K."/>
            <person name="Ovreas L."/>
            <person name="Rohde M."/>
            <person name="Galperin M.Y."/>
            <person name="Jogler C."/>
        </authorList>
    </citation>
    <scope>NUCLEOTIDE SEQUENCE [LARGE SCALE GENOMIC DNA]</scope>
    <source>
        <strain evidence="5 6">CA13</strain>
    </source>
</reference>
<proteinExistence type="inferred from homology"/>
<organism evidence="5 6">
    <name type="scientific">Novipirellula herctigrandis</name>
    <dbReference type="NCBI Taxonomy" id="2527986"/>
    <lineage>
        <taxon>Bacteria</taxon>
        <taxon>Pseudomonadati</taxon>
        <taxon>Planctomycetota</taxon>
        <taxon>Planctomycetia</taxon>
        <taxon>Pirellulales</taxon>
        <taxon>Pirellulaceae</taxon>
        <taxon>Novipirellula</taxon>
    </lineage>
</organism>
<dbReference type="Gene3D" id="2.115.10.20">
    <property type="entry name" value="Glycosyl hydrolase domain, family 43"/>
    <property type="match status" value="1"/>
</dbReference>
<comment type="similarity">
    <text evidence="1 4">Belongs to the glycosyl hydrolase 43 family.</text>
</comment>
<name>A0A5C5YWF2_9BACT</name>
<evidence type="ECO:0000256" key="1">
    <source>
        <dbReference type="ARBA" id="ARBA00009865"/>
    </source>
</evidence>
<keyword evidence="2 4" id="KW-0378">Hydrolase</keyword>
<dbReference type="SUPFAM" id="SSF75005">
    <property type="entry name" value="Arabinanase/levansucrase/invertase"/>
    <property type="match status" value="1"/>
</dbReference>
<dbReference type="RefSeq" id="WP_419193795.1">
    <property type="nucleotide sequence ID" value="NZ_SJPJ01000001.1"/>
</dbReference>
<evidence type="ECO:0000256" key="2">
    <source>
        <dbReference type="ARBA" id="ARBA00022801"/>
    </source>
</evidence>
<keyword evidence="6" id="KW-1185">Reference proteome</keyword>
<evidence type="ECO:0000313" key="5">
    <source>
        <dbReference type="EMBL" id="TWT78867.1"/>
    </source>
</evidence>
<dbReference type="Pfam" id="PF04616">
    <property type="entry name" value="Glyco_hydro_43"/>
    <property type="match status" value="1"/>
</dbReference>
<gene>
    <name evidence="5" type="ORF">CA13_02640</name>
</gene>
<evidence type="ECO:0000313" key="6">
    <source>
        <dbReference type="Proteomes" id="UP000315010"/>
    </source>
</evidence>
<dbReference type="EMBL" id="SJPJ01000001">
    <property type="protein sequence ID" value="TWT78867.1"/>
    <property type="molecule type" value="Genomic_DNA"/>
</dbReference>
<evidence type="ECO:0000256" key="4">
    <source>
        <dbReference type="RuleBase" id="RU361187"/>
    </source>
</evidence>
<comment type="caution">
    <text evidence="5">The sequence shown here is derived from an EMBL/GenBank/DDBJ whole genome shotgun (WGS) entry which is preliminary data.</text>
</comment>
<dbReference type="Proteomes" id="UP000315010">
    <property type="component" value="Unassembled WGS sequence"/>
</dbReference>
<sequence length="330" mass="37257">MTMKTGFVVTILSVLVCGKTYAVEQGLAGEGTSTAAVPRIAGEYVNVYQPGGDVFPGPSVGQLVAGKHYEEWVPNDHCFVKDQSGRWHAFGITHPITDLEHIHLGENLSFHAIAPAGPLKETLKEGAWKDQPKVLPPNARPRELAANHAPFIVRRNDLYHMVYGPTPIRYAVSEDLFNWTPKGSLGDTPIGRDPSILFWNDTYHLTICGVRDVRIATSKDFNVWKQHEPILTMKQGFDPESPSIVRHGNTFYLFVCGWNGIWDRKELQGAYQHVTYVYKSDNPLRFDLKDEVAVINAHAPEIFQDEQDDWYISSVEWPYRGVSIARLVWE</sequence>
<evidence type="ECO:0000256" key="3">
    <source>
        <dbReference type="ARBA" id="ARBA00023295"/>
    </source>
</evidence>
<dbReference type="GO" id="GO:0004553">
    <property type="term" value="F:hydrolase activity, hydrolyzing O-glycosyl compounds"/>
    <property type="evidence" value="ECO:0007669"/>
    <property type="project" value="InterPro"/>
</dbReference>
<accession>A0A5C5YWF2</accession>
<dbReference type="InterPro" id="IPR023296">
    <property type="entry name" value="Glyco_hydro_beta-prop_sf"/>
</dbReference>